<evidence type="ECO:0000256" key="3">
    <source>
        <dbReference type="ARBA" id="ARBA00022729"/>
    </source>
</evidence>
<dbReference type="GO" id="GO:1904680">
    <property type="term" value="F:peptide transmembrane transporter activity"/>
    <property type="evidence" value="ECO:0007669"/>
    <property type="project" value="TreeGrafter"/>
</dbReference>
<dbReference type="PANTHER" id="PTHR30290">
    <property type="entry name" value="PERIPLASMIC BINDING COMPONENT OF ABC TRANSPORTER"/>
    <property type="match status" value="1"/>
</dbReference>
<dbReference type="Proteomes" id="UP001240236">
    <property type="component" value="Unassembled WGS sequence"/>
</dbReference>
<evidence type="ECO:0000256" key="4">
    <source>
        <dbReference type="SAM" id="MobiDB-lite"/>
    </source>
</evidence>
<feature type="region of interest" description="Disordered" evidence="4">
    <location>
        <begin position="103"/>
        <end position="133"/>
    </location>
</feature>
<dbReference type="Gene3D" id="3.40.190.10">
    <property type="entry name" value="Periplasmic binding protein-like II"/>
    <property type="match status" value="1"/>
</dbReference>
<evidence type="ECO:0000256" key="2">
    <source>
        <dbReference type="ARBA" id="ARBA00022448"/>
    </source>
</evidence>
<sequence length="133" mass="14365">MKLRLIPAMVLLLTVTACGATPAASAAGEPRSGGDLVWAVETEPLTFNPHQYAQAKARLLVWNSFESLFTHDAQGNYVAWLATGIEGGGLTYTIRLRTDVTFHDGGGSTRPRSRRTSTSCSPRATTRRSRPCS</sequence>
<dbReference type="EMBL" id="JAUSUZ010000001">
    <property type="protein sequence ID" value="MDQ0364158.1"/>
    <property type="molecule type" value="Genomic_DNA"/>
</dbReference>
<keyword evidence="2" id="KW-0813">Transport</keyword>
<proteinExistence type="inferred from homology"/>
<feature type="chain" id="PRO_5042210404" evidence="5">
    <location>
        <begin position="20"/>
        <end position="133"/>
    </location>
</feature>
<dbReference type="GO" id="GO:0015833">
    <property type="term" value="P:peptide transport"/>
    <property type="evidence" value="ECO:0007669"/>
    <property type="project" value="TreeGrafter"/>
</dbReference>
<evidence type="ECO:0000256" key="1">
    <source>
        <dbReference type="ARBA" id="ARBA00005695"/>
    </source>
</evidence>
<feature type="signal peptide" evidence="5">
    <location>
        <begin position="1"/>
        <end position="19"/>
    </location>
</feature>
<dbReference type="AlphaFoldDB" id="A0AAE4AXK7"/>
<keyword evidence="7" id="KW-1185">Reference proteome</keyword>
<keyword evidence="3 5" id="KW-0732">Signal</keyword>
<evidence type="ECO:0000313" key="7">
    <source>
        <dbReference type="Proteomes" id="UP001240236"/>
    </source>
</evidence>
<evidence type="ECO:0000256" key="5">
    <source>
        <dbReference type="SAM" id="SignalP"/>
    </source>
</evidence>
<evidence type="ECO:0000313" key="6">
    <source>
        <dbReference type="EMBL" id="MDQ0364158.1"/>
    </source>
</evidence>
<dbReference type="InterPro" id="IPR039424">
    <property type="entry name" value="SBP_5"/>
</dbReference>
<dbReference type="PANTHER" id="PTHR30290:SF9">
    <property type="entry name" value="OLIGOPEPTIDE-BINDING PROTEIN APPA"/>
    <property type="match status" value="1"/>
</dbReference>
<accession>A0AAE4AXK7</accession>
<comment type="caution">
    <text evidence="6">The sequence shown here is derived from an EMBL/GenBank/DDBJ whole genome shotgun (WGS) entry which is preliminary data.</text>
</comment>
<reference evidence="6 7" key="1">
    <citation type="submission" date="2023-07" db="EMBL/GenBank/DDBJ databases">
        <title>Sequencing the genomes of 1000 actinobacteria strains.</title>
        <authorList>
            <person name="Klenk H.-P."/>
        </authorList>
    </citation>
    <scope>NUCLEOTIDE SEQUENCE [LARGE SCALE GENOMIC DNA]</scope>
    <source>
        <strain evidence="6 7">DSM 44709</strain>
    </source>
</reference>
<dbReference type="SUPFAM" id="SSF53850">
    <property type="entry name" value="Periplasmic binding protein-like II"/>
    <property type="match status" value="1"/>
</dbReference>
<comment type="similarity">
    <text evidence="1">Belongs to the bacterial solute-binding protein 5 family.</text>
</comment>
<protein>
    <submittedName>
        <fullName evidence="6">ABC-type transport system substrate-binding protein</fullName>
    </submittedName>
</protein>
<organism evidence="6 7">
    <name type="scientific">Catenuloplanes indicus</name>
    <dbReference type="NCBI Taxonomy" id="137267"/>
    <lineage>
        <taxon>Bacteria</taxon>
        <taxon>Bacillati</taxon>
        <taxon>Actinomycetota</taxon>
        <taxon>Actinomycetes</taxon>
        <taxon>Micromonosporales</taxon>
        <taxon>Micromonosporaceae</taxon>
        <taxon>Catenuloplanes</taxon>
    </lineage>
</organism>
<gene>
    <name evidence="6" type="ORF">J2S42_000827</name>
</gene>
<dbReference type="RefSeq" id="WP_307235338.1">
    <property type="nucleotide sequence ID" value="NZ_JAUSUZ010000001.1"/>
</dbReference>
<name>A0AAE4AXK7_9ACTN</name>
<dbReference type="PROSITE" id="PS51257">
    <property type="entry name" value="PROKAR_LIPOPROTEIN"/>
    <property type="match status" value="1"/>
</dbReference>